<evidence type="ECO:0000313" key="2">
    <source>
        <dbReference type="Proteomes" id="UP000325945"/>
    </source>
</evidence>
<name>A0A5N6X548_9EURO</name>
<evidence type="ECO:0000313" key="1">
    <source>
        <dbReference type="EMBL" id="KAE8327943.1"/>
    </source>
</evidence>
<sequence length="537" mass="60137">MEDVEKVTHNHLKALEESRATEKLVAEGINSMIPSYNAAESKIQLLTSSNGPLATKAFKVATFTPLIEEKRADIQQWLSNVTVHSTSDPRMVLDALASLTSNKPSFSSLADLSTFGYDAYKSRTVATDVQGNKFNKAYVIDQLATCGDTLLSPSTSYETRKDKTIAVDDSSCVKILTSVDNIKSILNQLKGSIKEQYREELSEALDDYVDTILTRNDAILEYNAAIQLLFEAESDRQYYLAQAEKLGEEGIKVNPVLPAIVFFCLRKTEDSFRLSLMQHLNYEATAIRLWGLPDDIPLLEPGSLPSYTYLQSAQAQLRSAFERSLERYASSVRTKWPIGNDVGLLYQLSDEVVEQLKMRKPSASKPGQDIHTAVFSLPEHAIPFAGRDDIRLNPVRLWLFPITLDASDGPGRKFLSIQLIHTGNEMILDDDDTSYNFTHDAVYIDFEYNVDNIKELPDIQGAEVRGEQQIQGDHTMGTSTGKSAVAALEPFTKWQVIIKTSNVINKGLNLDNLQEAYMEFWGTNRPSRIRRYGDYGV</sequence>
<dbReference type="AlphaFoldDB" id="A0A5N6X548"/>
<accession>A0A5N6X548</accession>
<dbReference type="EMBL" id="ML741788">
    <property type="protein sequence ID" value="KAE8327943.1"/>
    <property type="molecule type" value="Genomic_DNA"/>
</dbReference>
<dbReference type="Proteomes" id="UP000325945">
    <property type="component" value="Unassembled WGS sequence"/>
</dbReference>
<keyword evidence="2" id="KW-1185">Reference proteome</keyword>
<organism evidence="1 2">
    <name type="scientific">Aspergillus sergii</name>
    <dbReference type="NCBI Taxonomy" id="1034303"/>
    <lineage>
        <taxon>Eukaryota</taxon>
        <taxon>Fungi</taxon>
        <taxon>Dikarya</taxon>
        <taxon>Ascomycota</taxon>
        <taxon>Pezizomycotina</taxon>
        <taxon>Eurotiomycetes</taxon>
        <taxon>Eurotiomycetidae</taxon>
        <taxon>Eurotiales</taxon>
        <taxon>Aspergillaceae</taxon>
        <taxon>Aspergillus</taxon>
        <taxon>Aspergillus subgen. Circumdati</taxon>
    </lineage>
</organism>
<protein>
    <submittedName>
        <fullName evidence="1">Uncharacterized protein</fullName>
    </submittedName>
</protein>
<gene>
    <name evidence="1" type="ORF">BDV39DRAFT_204346</name>
</gene>
<proteinExistence type="predicted"/>
<reference evidence="2" key="1">
    <citation type="submission" date="2019-04" db="EMBL/GenBank/DDBJ databases">
        <title>Friends and foes A comparative genomics studyof 23 Aspergillus species from section Flavi.</title>
        <authorList>
            <consortium name="DOE Joint Genome Institute"/>
            <person name="Kjaerbolling I."/>
            <person name="Vesth T."/>
            <person name="Frisvad J.C."/>
            <person name="Nybo J.L."/>
            <person name="Theobald S."/>
            <person name="Kildgaard S."/>
            <person name="Isbrandt T."/>
            <person name="Kuo A."/>
            <person name="Sato A."/>
            <person name="Lyhne E.K."/>
            <person name="Kogle M.E."/>
            <person name="Wiebenga A."/>
            <person name="Kun R.S."/>
            <person name="Lubbers R.J."/>
            <person name="Makela M.R."/>
            <person name="Barry K."/>
            <person name="Chovatia M."/>
            <person name="Clum A."/>
            <person name="Daum C."/>
            <person name="Haridas S."/>
            <person name="He G."/>
            <person name="LaButti K."/>
            <person name="Lipzen A."/>
            <person name="Mondo S."/>
            <person name="Riley R."/>
            <person name="Salamov A."/>
            <person name="Simmons B.A."/>
            <person name="Magnuson J.K."/>
            <person name="Henrissat B."/>
            <person name="Mortensen U.H."/>
            <person name="Larsen T.O."/>
            <person name="Devries R.P."/>
            <person name="Grigoriev I.V."/>
            <person name="Machida M."/>
            <person name="Baker S.E."/>
            <person name="Andersen M.R."/>
        </authorList>
    </citation>
    <scope>NUCLEOTIDE SEQUENCE [LARGE SCALE GENOMIC DNA]</scope>
    <source>
        <strain evidence="2">CBS 130017</strain>
    </source>
</reference>